<accession>A0A6N6N107</accession>
<dbReference type="RefSeq" id="WP_151151317.1">
    <property type="nucleotide sequence ID" value="NZ_WAIE01000005.1"/>
</dbReference>
<evidence type="ECO:0000313" key="1">
    <source>
        <dbReference type="EMBL" id="KAB1441062.1"/>
    </source>
</evidence>
<gene>
    <name evidence="1" type="ORF">F8A88_11515</name>
</gene>
<comment type="caution">
    <text evidence="1">The sequence shown here is derived from an EMBL/GenBank/DDBJ whole genome shotgun (WGS) entry which is preliminary data.</text>
</comment>
<reference evidence="1 2" key="1">
    <citation type="journal article" date="2017" name="Int. J. Syst. Evol. Microbiol.">
        <title>Desulfovibrio senegalensis sp. nov., a mesophilic sulfate reducer isolated from marine sediment.</title>
        <authorList>
            <person name="Thioye A."/>
            <person name="Gam Z.B.A."/>
            <person name="Mbengue M."/>
            <person name="Cayol J.L."/>
            <person name="Joseph-Bartoli M."/>
            <person name="Toure-Kane C."/>
            <person name="Labat M."/>
        </authorList>
    </citation>
    <scope>NUCLEOTIDE SEQUENCE [LARGE SCALE GENOMIC DNA]</scope>
    <source>
        <strain evidence="1 2">DSM 101509</strain>
    </source>
</reference>
<dbReference type="EMBL" id="WAIE01000005">
    <property type="protein sequence ID" value="KAB1441062.1"/>
    <property type="molecule type" value="Genomic_DNA"/>
</dbReference>
<organism evidence="1 2">
    <name type="scientific">Pseudodesulfovibrio senegalensis</name>
    <dbReference type="NCBI Taxonomy" id="1721087"/>
    <lineage>
        <taxon>Bacteria</taxon>
        <taxon>Pseudomonadati</taxon>
        <taxon>Thermodesulfobacteriota</taxon>
        <taxon>Desulfovibrionia</taxon>
        <taxon>Desulfovibrionales</taxon>
        <taxon>Desulfovibrionaceae</taxon>
    </lineage>
</organism>
<name>A0A6N6N107_9BACT</name>
<evidence type="ECO:0000313" key="2">
    <source>
        <dbReference type="Proteomes" id="UP000438699"/>
    </source>
</evidence>
<proteinExistence type="predicted"/>
<protein>
    <submittedName>
        <fullName evidence="1">Uncharacterized protein</fullName>
    </submittedName>
</protein>
<dbReference type="Proteomes" id="UP000438699">
    <property type="component" value="Unassembled WGS sequence"/>
</dbReference>
<keyword evidence="2" id="KW-1185">Reference proteome</keyword>
<sequence length="582" mass="69024">MWENAFTDAPGYFDESSAREKQPLELHSIKELKQFLDWLHIKHCLLKPYFENEDYPVVEARELLPSFEIDLYEYKKLPGFSMVAFERPLNAFREIFQFDALHTLFDWQHADIDSEACLLESSVFAANLRTFQSRLPKRSHQDFLEEFGERDICGLESYDNLLKFLLQLERAHILSHDSAGHFSLAGIYASLPSNLDSELKQFGLKIGKFKPGDNFMYECNRLFVYQFLMELHGFPIVSERRTSASLFARRLQRMGERFMVRVLGQSDRTITTLYTRDDRKKTHQFPQVEKIALVAVNPKQTETIELLDDQGFLIDRQNNICILRVIYQQHQYSPKNVREDRALSVLRQEIIHPITGRVLDHLNIIQNAQNMIYRLNDIVRGELRGTITYKRREIIRNTDSHDKRLKFLYSWLSKHTHRLVDYSDEFYAQVVKVLDGYLLTPENWDIFNEHADLHKEVWNKYSQIQQSRKVRTLEELRQRVYKCEKISYLKMLELMTEILGELKYEIVNYFDRVVAKVLVIGDDVVSDSYLRKNYIDKKDENLTEYGRNVKKYYGRLVALLDEFKSIRKSRTTTMASQNLHHY</sequence>
<dbReference type="AlphaFoldDB" id="A0A6N6N107"/>
<dbReference type="OrthoDB" id="5464418at2"/>